<proteinExistence type="predicted"/>
<accession>A0ABN0N935</accession>
<sequence length="39" mass="4926">MRTNQTTNKRIHQIRMLSNQDQIQTQMPMRRHLFDMLRR</sequence>
<name>A0ABN0N935_9NEIS</name>
<organism evidence="1 2">
    <name type="scientific">Pseudogulbenkiania ferrooxidans EGD-HP2</name>
    <dbReference type="NCBI Taxonomy" id="1388764"/>
    <lineage>
        <taxon>Bacteria</taxon>
        <taxon>Pseudomonadati</taxon>
        <taxon>Pseudomonadota</taxon>
        <taxon>Betaproteobacteria</taxon>
        <taxon>Neisseriales</taxon>
        <taxon>Chromobacteriaceae</taxon>
        <taxon>Pseudogulbenkiania</taxon>
    </lineage>
</organism>
<comment type="caution">
    <text evidence="1">The sequence shown here is derived from an EMBL/GenBank/DDBJ whole genome shotgun (WGS) entry which is preliminary data.</text>
</comment>
<evidence type="ECO:0000313" key="1">
    <source>
        <dbReference type="EMBL" id="ERE14012.1"/>
    </source>
</evidence>
<gene>
    <name evidence="1" type="ORF">O166_00175</name>
</gene>
<protein>
    <submittedName>
        <fullName evidence="1">Uncharacterized protein</fullName>
    </submittedName>
</protein>
<dbReference type="EMBL" id="AVPH01000112">
    <property type="protein sequence ID" value="ERE14012.1"/>
    <property type="molecule type" value="Genomic_DNA"/>
</dbReference>
<keyword evidence="2" id="KW-1185">Reference proteome</keyword>
<dbReference type="Proteomes" id="UP000016426">
    <property type="component" value="Unassembled WGS sequence"/>
</dbReference>
<reference evidence="1 2" key="1">
    <citation type="journal article" date="2013" name="Genome Announc.">
        <title>Genome Sequence of the Pigment-Producing Bacterium Pseudogulbenkiania ferrooxidans, Isolated from Loktak Lake.</title>
        <authorList>
            <person name="Puranik S."/>
            <person name="Talkal R."/>
            <person name="Qureshi A."/>
            <person name="Khardenavis A."/>
            <person name="Kapley A."/>
            <person name="Purohit H.J."/>
        </authorList>
    </citation>
    <scope>NUCLEOTIDE SEQUENCE [LARGE SCALE GENOMIC DNA]</scope>
    <source>
        <strain evidence="1 2">EGD-HP2</strain>
    </source>
</reference>
<evidence type="ECO:0000313" key="2">
    <source>
        <dbReference type="Proteomes" id="UP000016426"/>
    </source>
</evidence>